<dbReference type="Gene3D" id="3.40.50.300">
    <property type="entry name" value="P-loop containing nucleotide triphosphate hydrolases"/>
    <property type="match status" value="1"/>
</dbReference>
<protein>
    <submittedName>
        <fullName evidence="1">Protein recA</fullName>
    </submittedName>
</protein>
<sequence length="410" mass="46284">MAETDSILEQMFRDKVSKMDYSMSQEAKEDTGYPTGFLNFDYLNGFINDQKMPDGEMKQYFVLGITDGSYNVLIGNTGCGKSTLVTQIAANIARQFKTTTIFEDNIEGGMTTARRRSLSGFTLEEYNKRYIVRNTGVTAENFYERIKMIHDLKVGNPEKFLYDTKRNDVYGKPIMKLEPTIYILDSIPMLMPKEYADDDELAGKSSGAATAQILTRIFRQIIPLLKEANIILFGINHILEEVQMTMFPKANPVPYLKQGERLPRGRSATYVANNIIRLDSKTKLKADEGYKVEGSIVEISLVKSRSSGKKLGARLVYDFANGFDPWLSLLEDLKANKLIYGGGASLSFDIDKTHKFSYGSFREKVLSDPEFRGAFLSVVLERLKKIPQPIQLAEESHTDELLSSDALYEV</sequence>
<dbReference type="EMBL" id="BK032823">
    <property type="protein sequence ID" value="DAF62246.1"/>
    <property type="molecule type" value="Genomic_DNA"/>
</dbReference>
<dbReference type="SUPFAM" id="SSF52540">
    <property type="entry name" value="P-loop containing nucleoside triphosphate hydrolases"/>
    <property type="match status" value="1"/>
</dbReference>
<organism evidence="1">
    <name type="scientific">Myoviridae sp. ctIty1</name>
    <dbReference type="NCBI Taxonomy" id="2827673"/>
    <lineage>
        <taxon>Viruses</taxon>
        <taxon>Duplodnaviria</taxon>
        <taxon>Heunggongvirae</taxon>
        <taxon>Uroviricota</taxon>
        <taxon>Caudoviricetes</taxon>
    </lineage>
</organism>
<name>A0A8S5TG52_9CAUD</name>
<evidence type="ECO:0000313" key="1">
    <source>
        <dbReference type="EMBL" id="DAF62246.1"/>
    </source>
</evidence>
<dbReference type="InterPro" id="IPR027417">
    <property type="entry name" value="P-loop_NTPase"/>
</dbReference>
<proteinExistence type="predicted"/>
<reference evidence="1" key="1">
    <citation type="journal article" date="2021" name="Proc. Natl. Acad. Sci. U.S.A.">
        <title>A Catalog of Tens of Thousands of Viruses from Human Metagenomes Reveals Hidden Associations with Chronic Diseases.</title>
        <authorList>
            <person name="Tisza M.J."/>
            <person name="Buck C.B."/>
        </authorList>
    </citation>
    <scope>NUCLEOTIDE SEQUENCE</scope>
    <source>
        <strain evidence="1">CtIty1</strain>
    </source>
</reference>
<accession>A0A8S5TG52</accession>